<dbReference type="Gene3D" id="3.30.70.270">
    <property type="match status" value="1"/>
</dbReference>
<sequence length="454" mass="51640">MSYNKKTDFIFALISIAFFAIATPISIAIKNHYVSLESKKVEMVVANNISLVRSNFEASIFMDTFLADSLATLITIDPDAAFKKWDVVASQLLSKSQHVRNVTASPNNIITYIYPLEGNESALGVDLSRIPEQYKAIQLAKQKQHIYIDGPVNLVQGGQGLIARYPIYSDFPYNKAYWGTVSVVIDYNKLMTYSGIYDIFDAEVAIRNITNTPKVLYGDIEIFDNPDIQHFINLPYGRWQLAAKYKLSDSAHLTFIERTILSMALISVSLIYALFFLIYKNYKTIHKAAMQDELTHLPNRRYIKKLLKKMSTKKEGNSFFTLLSVDVNDFKLVNDNYGHDVGDRFLQFISIKLQENVRSTDTVARIGGDEFLVILNNIYLPEKVNSVTQSIKNKIESESFFHNNKEIKPSLSIGYAIYNDKNIDIETLITKADHAMYLNKNANAFSRNNISETL</sequence>
<dbReference type="GO" id="GO:0007165">
    <property type="term" value="P:signal transduction"/>
    <property type="evidence" value="ECO:0007669"/>
    <property type="project" value="UniProtKB-ARBA"/>
</dbReference>
<name>A0A329E0D3_VIBDI</name>
<dbReference type="InterPro" id="IPR052163">
    <property type="entry name" value="DGC-Regulatory_Protein"/>
</dbReference>
<evidence type="ECO:0000313" key="8">
    <source>
        <dbReference type="EMBL" id="RAS57132.1"/>
    </source>
</evidence>
<protein>
    <submittedName>
        <fullName evidence="8">Diguanylate cyclase (GGDEF)-like protein</fullName>
    </submittedName>
</protein>
<dbReference type="Gene3D" id="3.30.450.350">
    <property type="entry name" value="CHASE domain"/>
    <property type="match status" value="1"/>
</dbReference>
<dbReference type="CDD" id="cd01949">
    <property type="entry name" value="GGDEF"/>
    <property type="match status" value="1"/>
</dbReference>
<dbReference type="SMART" id="SM00267">
    <property type="entry name" value="GGDEF"/>
    <property type="match status" value="1"/>
</dbReference>
<comment type="subcellular location">
    <subcellularLocation>
        <location evidence="1">Membrane</location>
    </subcellularLocation>
</comment>
<evidence type="ECO:0000259" key="7">
    <source>
        <dbReference type="PROSITE" id="PS50887"/>
    </source>
</evidence>
<dbReference type="PANTHER" id="PTHR46663">
    <property type="entry name" value="DIGUANYLATE CYCLASE DGCT-RELATED"/>
    <property type="match status" value="1"/>
</dbReference>
<feature type="transmembrane region" description="Helical" evidence="5">
    <location>
        <begin position="260"/>
        <end position="279"/>
    </location>
</feature>
<keyword evidence="4 5" id="KW-0472">Membrane</keyword>
<dbReference type="InterPro" id="IPR006189">
    <property type="entry name" value="CHASE_dom"/>
</dbReference>
<dbReference type="NCBIfam" id="TIGR00254">
    <property type="entry name" value="GGDEF"/>
    <property type="match status" value="1"/>
</dbReference>
<evidence type="ECO:0000256" key="5">
    <source>
        <dbReference type="SAM" id="Phobius"/>
    </source>
</evidence>
<accession>A0A329E0D3</accession>
<dbReference type="Pfam" id="PF03924">
    <property type="entry name" value="CHASE"/>
    <property type="match status" value="1"/>
</dbReference>
<evidence type="ECO:0000256" key="1">
    <source>
        <dbReference type="ARBA" id="ARBA00004370"/>
    </source>
</evidence>
<evidence type="ECO:0000256" key="4">
    <source>
        <dbReference type="ARBA" id="ARBA00023136"/>
    </source>
</evidence>
<evidence type="ECO:0000313" key="9">
    <source>
        <dbReference type="Proteomes" id="UP000248729"/>
    </source>
</evidence>
<organism evidence="8 9">
    <name type="scientific">Vibrio diazotrophicus</name>
    <dbReference type="NCBI Taxonomy" id="685"/>
    <lineage>
        <taxon>Bacteria</taxon>
        <taxon>Pseudomonadati</taxon>
        <taxon>Pseudomonadota</taxon>
        <taxon>Gammaproteobacteria</taxon>
        <taxon>Vibrionales</taxon>
        <taxon>Vibrionaceae</taxon>
        <taxon>Vibrio</taxon>
    </lineage>
</organism>
<dbReference type="GO" id="GO:0003824">
    <property type="term" value="F:catalytic activity"/>
    <property type="evidence" value="ECO:0007669"/>
    <property type="project" value="UniProtKB-ARBA"/>
</dbReference>
<evidence type="ECO:0000256" key="2">
    <source>
        <dbReference type="ARBA" id="ARBA00022692"/>
    </source>
</evidence>
<dbReference type="InterPro" id="IPR042240">
    <property type="entry name" value="CHASE_sf"/>
</dbReference>
<dbReference type="PROSITE" id="PS50839">
    <property type="entry name" value="CHASE"/>
    <property type="match status" value="1"/>
</dbReference>
<evidence type="ECO:0000256" key="3">
    <source>
        <dbReference type="ARBA" id="ARBA00022989"/>
    </source>
</evidence>
<feature type="domain" description="CHASE" evidence="6">
    <location>
        <begin position="105"/>
        <end position="199"/>
    </location>
</feature>
<reference evidence="8 9" key="1">
    <citation type="submission" date="2018-06" db="EMBL/GenBank/DDBJ databases">
        <title>Freshwater and sediment microbial communities from various areas in North America, analyzing microbe dynamics in response to fracking.</title>
        <authorList>
            <person name="Lamendella R."/>
        </authorList>
    </citation>
    <scope>NUCLEOTIDE SEQUENCE [LARGE SCALE GENOMIC DNA]</scope>
    <source>
        <strain evidence="8 9">99A</strain>
    </source>
</reference>
<dbReference type="InterPro" id="IPR043128">
    <property type="entry name" value="Rev_trsase/Diguanyl_cyclase"/>
</dbReference>
<dbReference type="PROSITE" id="PS50887">
    <property type="entry name" value="GGDEF"/>
    <property type="match status" value="1"/>
</dbReference>
<dbReference type="InterPro" id="IPR029787">
    <property type="entry name" value="Nucleotide_cyclase"/>
</dbReference>
<comment type="caution">
    <text evidence="8">The sequence shown here is derived from an EMBL/GenBank/DDBJ whole genome shotgun (WGS) entry which is preliminary data.</text>
</comment>
<evidence type="ECO:0000259" key="6">
    <source>
        <dbReference type="PROSITE" id="PS50839"/>
    </source>
</evidence>
<keyword evidence="2 5" id="KW-0812">Transmembrane</keyword>
<dbReference type="GO" id="GO:0016020">
    <property type="term" value="C:membrane"/>
    <property type="evidence" value="ECO:0007669"/>
    <property type="project" value="UniProtKB-SubCell"/>
</dbReference>
<dbReference type="Pfam" id="PF00990">
    <property type="entry name" value="GGDEF"/>
    <property type="match status" value="1"/>
</dbReference>
<dbReference type="SMART" id="SM01079">
    <property type="entry name" value="CHASE"/>
    <property type="match status" value="1"/>
</dbReference>
<dbReference type="PANTHER" id="PTHR46663:SF2">
    <property type="entry name" value="GGDEF DOMAIN-CONTAINING PROTEIN"/>
    <property type="match status" value="1"/>
</dbReference>
<gene>
    <name evidence="8" type="ORF">DET48_13723</name>
</gene>
<dbReference type="SUPFAM" id="SSF55073">
    <property type="entry name" value="Nucleotide cyclase"/>
    <property type="match status" value="1"/>
</dbReference>
<dbReference type="InterPro" id="IPR000160">
    <property type="entry name" value="GGDEF_dom"/>
</dbReference>
<dbReference type="EMBL" id="QLTR01000037">
    <property type="protein sequence ID" value="RAS57132.1"/>
    <property type="molecule type" value="Genomic_DNA"/>
</dbReference>
<keyword evidence="3 5" id="KW-1133">Transmembrane helix</keyword>
<dbReference type="AlphaFoldDB" id="A0A329E0D3"/>
<proteinExistence type="predicted"/>
<feature type="domain" description="GGDEF" evidence="7">
    <location>
        <begin position="318"/>
        <end position="454"/>
    </location>
</feature>
<dbReference type="Proteomes" id="UP000248729">
    <property type="component" value="Unassembled WGS sequence"/>
</dbReference>